<reference evidence="3" key="1">
    <citation type="submission" date="2016-11" db="EMBL/GenBank/DDBJ databases">
        <authorList>
            <person name="Varghese N."/>
            <person name="Submissions S."/>
        </authorList>
    </citation>
    <scope>NUCLEOTIDE SEQUENCE [LARGE SCALE GENOMIC DNA]</scope>
    <source>
        <strain evidence="3">DSM 25330</strain>
    </source>
</reference>
<organism evidence="2 3">
    <name type="scientific">Winogradskyella jejuensis</name>
    <dbReference type="NCBI Taxonomy" id="1089305"/>
    <lineage>
        <taxon>Bacteria</taxon>
        <taxon>Pseudomonadati</taxon>
        <taxon>Bacteroidota</taxon>
        <taxon>Flavobacteriia</taxon>
        <taxon>Flavobacteriales</taxon>
        <taxon>Flavobacteriaceae</taxon>
        <taxon>Winogradskyella</taxon>
    </lineage>
</organism>
<accession>A0A1M5SMF3</accession>
<dbReference type="STRING" id="1089305.SAMN05444148_1909"/>
<proteinExistence type="predicted"/>
<keyword evidence="1" id="KW-0812">Transmembrane</keyword>
<keyword evidence="1" id="KW-0472">Membrane</keyword>
<dbReference type="OrthoDB" id="9932235at2"/>
<protein>
    <submittedName>
        <fullName evidence="2">Uncharacterized protein</fullName>
    </submittedName>
</protein>
<sequence>MKHKSIHLDRENKKYLFFVCVVTIIVIYIFASVQDRANRLVTSKVNYTIAEIIDFNWGYKTSPYFTYNFQIDGKIQKGSYNIVDELALKINNDLSKNYIGKKYFVKYSYEKPKYSELFLYRKVPDSLKNCFECIWETKPWK</sequence>
<gene>
    <name evidence="2" type="ORF">SAMN05444148_1909</name>
</gene>
<evidence type="ECO:0000313" key="3">
    <source>
        <dbReference type="Proteomes" id="UP000184522"/>
    </source>
</evidence>
<evidence type="ECO:0000256" key="1">
    <source>
        <dbReference type="SAM" id="Phobius"/>
    </source>
</evidence>
<keyword evidence="1" id="KW-1133">Transmembrane helix</keyword>
<dbReference type="AlphaFoldDB" id="A0A1M5SMF3"/>
<keyword evidence="3" id="KW-1185">Reference proteome</keyword>
<name>A0A1M5SMF3_9FLAO</name>
<dbReference type="RefSeq" id="WP_073085850.1">
    <property type="nucleotide sequence ID" value="NZ_FQWS01000002.1"/>
</dbReference>
<dbReference type="EMBL" id="FQWS01000002">
    <property type="protein sequence ID" value="SHH39696.1"/>
    <property type="molecule type" value="Genomic_DNA"/>
</dbReference>
<dbReference type="Proteomes" id="UP000184522">
    <property type="component" value="Unassembled WGS sequence"/>
</dbReference>
<evidence type="ECO:0000313" key="2">
    <source>
        <dbReference type="EMBL" id="SHH39696.1"/>
    </source>
</evidence>
<feature type="transmembrane region" description="Helical" evidence="1">
    <location>
        <begin position="15"/>
        <end position="33"/>
    </location>
</feature>